<dbReference type="Proteomes" id="UP001500967">
    <property type="component" value="Unassembled WGS sequence"/>
</dbReference>
<dbReference type="PANTHER" id="PTHR35010:SF2">
    <property type="entry name" value="BLL4672 PROTEIN"/>
    <property type="match status" value="1"/>
</dbReference>
<dbReference type="InterPro" id="IPR041413">
    <property type="entry name" value="MLTR_LBD"/>
</dbReference>
<dbReference type="PANTHER" id="PTHR35010">
    <property type="entry name" value="BLL4672 PROTEIN-RELATED"/>
    <property type="match status" value="1"/>
</dbReference>
<organism evidence="2 3">
    <name type="scientific">Cryptosporangium japonicum</name>
    <dbReference type="NCBI Taxonomy" id="80872"/>
    <lineage>
        <taxon>Bacteria</taxon>
        <taxon>Bacillati</taxon>
        <taxon>Actinomycetota</taxon>
        <taxon>Actinomycetes</taxon>
        <taxon>Cryptosporangiales</taxon>
        <taxon>Cryptosporangiaceae</taxon>
        <taxon>Cryptosporangium</taxon>
    </lineage>
</organism>
<gene>
    <name evidence="2" type="ORF">GCM10009539_36070</name>
</gene>
<keyword evidence="3" id="KW-1185">Reference proteome</keyword>
<dbReference type="InterPro" id="IPR010982">
    <property type="entry name" value="Lambda_DNA-bd_dom_sf"/>
</dbReference>
<dbReference type="EMBL" id="BAAAGX010000014">
    <property type="protein sequence ID" value="GAA0247571.1"/>
    <property type="molecule type" value="Genomic_DNA"/>
</dbReference>
<comment type="caution">
    <text evidence="2">The sequence shown here is derived from an EMBL/GenBank/DDBJ whole genome shotgun (WGS) entry which is preliminary data.</text>
</comment>
<evidence type="ECO:0000259" key="1">
    <source>
        <dbReference type="PROSITE" id="PS50943"/>
    </source>
</evidence>
<evidence type="ECO:0000313" key="3">
    <source>
        <dbReference type="Proteomes" id="UP001500967"/>
    </source>
</evidence>
<dbReference type="PROSITE" id="PS50943">
    <property type="entry name" value="HTH_CROC1"/>
    <property type="match status" value="1"/>
</dbReference>
<dbReference type="RefSeq" id="WP_344649983.1">
    <property type="nucleotide sequence ID" value="NZ_BAAAGX010000014.1"/>
</dbReference>
<evidence type="ECO:0000313" key="2">
    <source>
        <dbReference type="EMBL" id="GAA0247571.1"/>
    </source>
</evidence>
<sequence>MDGDNGLGEFLKGRRGLLRPEDVGLTPHGRRRVPGLRRDELARLASVSTPYLTRLEQGEDRNPSPEVLRALAVALRLGPDEAAHLHALAAPPPSDTERDGVSDTVHHLLDSWTQVPAYVRNRRMDVLAANKHARALAALYTPGQNLVRGMFEDPAARQLFPDWEQIAAQTAAALRAEADLRHPRTVELVRSLLDNGDFRRVWEAYDVKPVRDATKRFNHPVVGRLTLRREALSIAGAEGQVIIAYHADPGTSAADALSRLL</sequence>
<dbReference type="Gene3D" id="3.30.450.180">
    <property type="match status" value="1"/>
</dbReference>
<name>A0ABN0UE37_9ACTN</name>
<dbReference type="Pfam" id="PF17765">
    <property type="entry name" value="MLTR_LBD"/>
    <property type="match status" value="1"/>
</dbReference>
<reference evidence="2 3" key="1">
    <citation type="journal article" date="2019" name="Int. J. Syst. Evol. Microbiol.">
        <title>The Global Catalogue of Microorganisms (GCM) 10K type strain sequencing project: providing services to taxonomists for standard genome sequencing and annotation.</title>
        <authorList>
            <consortium name="The Broad Institute Genomics Platform"/>
            <consortium name="The Broad Institute Genome Sequencing Center for Infectious Disease"/>
            <person name="Wu L."/>
            <person name="Ma J."/>
        </authorList>
    </citation>
    <scope>NUCLEOTIDE SEQUENCE [LARGE SCALE GENOMIC DNA]</scope>
    <source>
        <strain evidence="2 3">JCM 10425</strain>
    </source>
</reference>
<dbReference type="Gene3D" id="1.10.260.40">
    <property type="entry name" value="lambda repressor-like DNA-binding domains"/>
    <property type="match status" value="1"/>
</dbReference>
<dbReference type="InterPro" id="IPR001387">
    <property type="entry name" value="Cro/C1-type_HTH"/>
</dbReference>
<accession>A0ABN0UE37</accession>
<proteinExistence type="predicted"/>
<protein>
    <submittedName>
        <fullName evidence="2">Helix-turn-helix transcriptional regulator</fullName>
    </submittedName>
</protein>
<feature type="domain" description="HTH cro/C1-type" evidence="1">
    <location>
        <begin position="35"/>
        <end position="82"/>
    </location>
</feature>
<dbReference type="Pfam" id="PF13560">
    <property type="entry name" value="HTH_31"/>
    <property type="match status" value="1"/>
</dbReference>
<dbReference type="CDD" id="cd00093">
    <property type="entry name" value="HTH_XRE"/>
    <property type="match status" value="1"/>
</dbReference>
<dbReference type="SMART" id="SM00530">
    <property type="entry name" value="HTH_XRE"/>
    <property type="match status" value="1"/>
</dbReference>
<dbReference type="SUPFAM" id="SSF47413">
    <property type="entry name" value="lambda repressor-like DNA-binding domains"/>
    <property type="match status" value="1"/>
</dbReference>